<evidence type="ECO:0000313" key="2">
    <source>
        <dbReference type="EMBL" id="NER31367.1"/>
    </source>
</evidence>
<dbReference type="AlphaFoldDB" id="A0A6B3NHZ0"/>
<reference evidence="2" key="1">
    <citation type="submission" date="2019-11" db="EMBL/GenBank/DDBJ databases">
        <title>Genomic insights into an expanded diversity of filamentous marine cyanobacteria reveals the extraordinary biosynthetic potential of Moorea and Okeania.</title>
        <authorList>
            <person name="Ferreira Leao T."/>
            <person name="Wang M."/>
            <person name="Moss N."/>
            <person name="Da Silva R."/>
            <person name="Sanders J."/>
            <person name="Nurk S."/>
            <person name="Gurevich A."/>
            <person name="Humphrey G."/>
            <person name="Reher R."/>
            <person name="Zhu Q."/>
            <person name="Belda-Ferre P."/>
            <person name="Glukhov E."/>
            <person name="Rex R."/>
            <person name="Dorrestein P.C."/>
            <person name="Knight R."/>
            <person name="Pevzner P."/>
            <person name="Gerwick W.H."/>
            <person name="Gerwick L."/>
        </authorList>
    </citation>
    <scope>NUCLEOTIDE SEQUENCE</scope>
    <source>
        <strain evidence="2">SIO1C4</strain>
    </source>
</reference>
<dbReference type="EMBL" id="JAAHFQ010000796">
    <property type="protein sequence ID" value="NER31367.1"/>
    <property type="molecule type" value="Genomic_DNA"/>
</dbReference>
<keyword evidence="1" id="KW-1133">Transmembrane helix</keyword>
<feature type="transmembrane region" description="Helical" evidence="1">
    <location>
        <begin position="77"/>
        <end position="96"/>
    </location>
</feature>
<keyword evidence="1" id="KW-0812">Transmembrane</keyword>
<keyword evidence="1" id="KW-0472">Membrane</keyword>
<sequence length="125" mass="14274">MLEQPEELAITPSSATKLQAKNTLSFTETLSCVEELLGKADSPQESLEWAKVREEILRQDESVREQNHQRVLEKIRLIYGIVFSATVFLTGIVLFICRYDNAVYLIAVGLLPLLSRRKKTENNHE</sequence>
<protein>
    <recommendedName>
        <fullName evidence="3">DUF2335 domain-containing protein</fullName>
    </recommendedName>
</protein>
<organism evidence="2">
    <name type="scientific">Symploca sp. SIO1C4</name>
    <dbReference type="NCBI Taxonomy" id="2607765"/>
    <lineage>
        <taxon>Bacteria</taxon>
        <taxon>Bacillati</taxon>
        <taxon>Cyanobacteriota</taxon>
        <taxon>Cyanophyceae</taxon>
        <taxon>Coleofasciculales</taxon>
        <taxon>Coleofasciculaceae</taxon>
        <taxon>Symploca</taxon>
    </lineage>
</organism>
<proteinExistence type="predicted"/>
<evidence type="ECO:0000256" key="1">
    <source>
        <dbReference type="SAM" id="Phobius"/>
    </source>
</evidence>
<accession>A0A6B3NHZ0</accession>
<name>A0A6B3NHZ0_9CYAN</name>
<comment type="caution">
    <text evidence="2">The sequence shown here is derived from an EMBL/GenBank/DDBJ whole genome shotgun (WGS) entry which is preliminary data.</text>
</comment>
<gene>
    <name evidence="2" type="ORF">F6J89_28060</name>
</gene>
<evidence type="ECO:0008006" key="3">
    <source>
        <dbReference type="Google" id="ProtNLM"/>
    </source>
</evidence>